<dbReference type="InterPro" id="IPR036880">
    <property type="entry name" value="Kunitz_BPTI_sf"/>
</dbReference>
<keyword evidence="7" id="KW-1185">Reference proteome</keyword>
<evidence type="ECO:0000256" key="3">
    <source>
        <dbReference type="ARBA" id="ARBA00023157"/>
    </source>
</evidence>
<dbReference type="InterPro" id="IPR002223">
    <property type="entry name" value="Kunitz_BPTI"/>
</dbReference>
<feature type="domain" description="BPTI/Kunitz inhibitor" evidence="6">
    <location>
        <begin position="53"/>
        <end position="103"/>
    </location>
</feature>
<dbReference type="CDD" id="cd22615">
    <property type="entry name" value="Kunitz_TFPI1_TFPI2_3-like"/>
    <property type="match status" value="1"/>
</dbReference>
<evidence type="ECO:0000256" key="1">
    <source>
        <dbReference type="ARBA" id="ARBA00022690"/>
    </source>
</evidence>
<dbReference type="CDD" id="cd22614">
    <property type="entry name" value="Kunitz_TFPI1_2-like"/>
    <property type="match status" value="1"/>
</dbReference>
<feature type="signal peptide" evidence="5">
    <location>
        <begin position="1"/>
        <end position="28"/>
    </location>
</feature>
<sequence>MIYTMKKEQIFWVSAYLLLNCASAPLNAVLDESEEYPGITDELPPLRLLHSFCALKADNGPCRAMIRNYFFNIHTQQCEEFIYGGCEGNQNRFESLKECEEKCVRVFPKTKTETLEKVPEKPDYCHMNEDSGLCRGFVTRYYYNNVSSKCEGFKYGGCLGNLNNFETLEQCKDTCEGSSDLQMDETVNNTGLLGSMNNTSLFNSGDSLLPPDSEDSLLPPDSGDSMPPDSETGGSQHDSESGGSQHDSESGGSQHDSESGGSQHDSESGGSQHDSESGGLHHDSESGGLHHNSESSGLQHDSGDNTSPLVSVNNDSFTPRPPTVSSFLEFYGPSWCLTPADRGLCHANESRFYYNSVIGKCRPFKYSGCGGNENNFTSKRACLTACKKGFMQRISKGGLIKTKRKRKKQTVKIVYEKNFVKKL</sequence>
<dbReference type="Gene3D" id="4.10.410.10">
    <property type="entry name" value="Pancreatic trypsin inhibitor Kunitz domain"/>
    <property type="match status" value="3"/>
</dbReference>
<dbReference type="PROSITE" id="PS50279">
    <property type="entry name" value="BPTI_KUNITZ_2"/>
    <property type="match status" value="3"/>
</dbReference>
<proteinExistence type="predicted"/>
<dbReference type="RefSeq" id="XP_072608229.1">
    <property type="nucleotide sequence ID" value="XM_072752128.1"/>
</dbReference>
<feature type="compositionally biased region" description="Polar residues" evidence="4">
    <location>
        <begin position="294"/>
        <end position="317"/>
    </location>
</feature>
<dbReference type="PANTHER" id="PTHR10083">
    <property type="entry name" value="KUNITZ-TYPE PROTEASE INHIBITOR-RELATED"/>
    <property type="match status" value="1"/>
</dbReference>
<dbReference type="SUPFAM" id="SSF57362">
    <property type="entry name" value="BPTI-like"/>
    <property type="match status" value="3"/>
</dbReference>
<dbReference type="SMART" id="SM00131">
    <property type="entry name" value="KU"/>
    <property type="match status" value="3"/>
</dbReference>
<dbReference type="PROSITE" id="PS00280">
    <property type="entry name" value="BPTI_KUNITZ_1"/>
    <property type="match status" value="3"/>
</dbReference>
<feature type="region of interest" description="Disordered" evidence="4">
    <location>
        <begin position="198"/>
        <end position="318"/>
    </location>
</feature>
<evidence type="ECO:0000256" key="5">
    <source>
        <dbReference type="SAM" id="SignalP"/>
    </source>
</evidence>
<dbReference type="PRINTS" id="PR00759">
    <property type="entry name" value="BASICPTASE"/>
</dbReference>
<protein>
    <submittedName>
        <fullName evidence="8">Tissue factor pathway inhibitor isoform X1</fullName>
    </submittedName>
</protein>
<accession>A0ABM5A0B2</accession>
<evidence type="ECO:0000256" key="2">
    <source>
        <dbReference type="ARBA" id="ARBA00022900"/>
    </source>
</evidence>
<evidence type="ECO:0000256" key="4">
    <source>
        <dbReference type="SAM" id="MobiDB-lite"/>
    </source>
</evidence>
<evidence type="ECO:0000259" key="6">
    <source>
        <dbReference type="PROSITE" id="PS50279"/>
    </source>
</evidence>
<reference evidence="8" key="1">
    <citation type="submission" date="2025-08" db="UniProtKB">
        <authorList>
            <consortium name="RefSeq"/>
        </authorList>
    </citation>
    <scope>IDENTIFICATION</scope>
    <source>
        <tissue evidence="8">Cell line</tissue>
    </source>
</reference>
<gene>
    <name evidence="8" type="primary">TFPI</name>
</gene>
<dbReference type="GeneID" id="112931061"/>
<feature type="compositionally biased region" description="Low complexity" evidence="4">
    <location>
        <begin position="204"/>
        <end position="231"/>
    </location>
</feature>
<feature type="domain" description="BPTI/Kunitz inhibitor" evidence="6">
    <location>
        <begin position="336"/>
        <end position="386"/>
    </location>
</feature>
<dbReference type="InterPro" id="IPR020901">
    <property type="entry name" value="Prtase_inh_Kunz-CS"/>
</dbReference>
<evidence type="ECO:0000313" key="8">
    <source>
        <dbReference type="RefSeq" id="XP_072608229.1"/>
    </source>
</evidence>
<dbReference type="Proteomes" id="UP001652641">
    <property type="component" value="Chromosome 3"/>
</dbReference>
<keyword evidence="3" id="KW-1015">Disulfide bond</keyword>
<keyword evidence="5" id="KW-0732">Signal</keyword>
<feature type="compositionally biased region" description="Basic and acidic residues" evidence="4">
    <location>
        <begin position="273"/>
        <end position="285"/>
    </location>
</feature>
<dbReference type="CDD" id="cd22613">
    <property type="entry name" value="Kunitz_TFPI1_1-like"/>
    <property type="match status" value="1"/>
</dbReference>
<keyword evidence="2" id="KW-0722">Serine protease inhibitor</keyword>
<feature type="domain" description="BPTI/Kunitz inhibitor" evidence="6">
    <location>
        <begin position="125"/>
        <end position="175"/>
    </location>
</feature>
<dbReference type="PANTHER" id="PTHR10083:SF328">
    <property type="entry name" value="TISSUE FACTOR PATHWAY INHIBITOR"/>
    <property type="match status" value="1"/>
</dbReference>
<evidence type="ECO:0000313" key="7">
    <source>
        <dbReference type="Proteomes" id="UP001652641"/>
    </source>
</evidence>
<name>A0ABM5A0B2_VULVU</name>
<dbReference type="Pfam" id="PF00014">
    <property type="entry name" value="Kunitz_BPTI"/>
    <property type="match status" value="3"/>
</dbReference>
<organism evidence="7 8">
    <name type="scientific">Vulpes vulpes</name>
    <name type="common">Red fox</name>
    <dbReference type="NCBI Taxonomy" id="9627"/>
    <lineage>
        <taxon>Eukaryota</taxon>
        <taxon>Metazoa</taxon>
        <taxon>Chordata</taxon>
        <taxon>Craniata</taxon>
        <taxon>Vertebrata</taxon>
        <taxon>Euteleostomi</taxon>
        <taxon>Mammalia</taxon>
        <taxon>Eutheria</taxon>
        <taxon>Laurasiatheria</taxon>
        <taxon>Carnivora</taxon>
        <taxon>Caniformia</taxon>
        <taxon>Canidae</taxon>
        <taxon>Vulpes</taxon>
    </lineage>
</organism>
<dbReference type="InterPro" id="IPR050098">
    <property type="entry name" value="TFPI/VKTCI-like"/>
</dbReference>
<feature type="compositionally biased region" description="Polar residues" evidence="4">
    <location>
        <begin position="232"/>
        <end position="272"/>
    </location>
</feature>
<keyword evidence="1" id="KW-0646">Protease inhibitor</keyword>
<feature type="chain" id="PRO_5047080147" evidence="5">
    <location>
        <begin position="29"/>
        <end position="423"/>
    </location>
</feature>